<accession>A0AA88S712</accession>
<name>A0AA88S712_9ASTE</name>
<organism evidence="3 4">
    <name type="scientific">Escallonia rubra</name>
    <dbReference type="NCBI Taxonomy" id="112253"/>
    <lineage>
        <taxon>Eukaryota</taxon>
        <taxon>Viridiplantae</taxon>
        <taxon>Streptophyta</taxon>
        <taxon>Embryophyta</taxon>
        <taxon>Tracheophyta</taxon>
        <taxon>Spermatophyta</taxon>
        <taxon>Magnoliopsida</taxon>
        <taxon>eudicotyledons</taxon>
        <taxon>Gunneridae</taxon>
        <taxon>Pentapetalae</taxon>
        <taxon>asterids</taxon>
        <taxon>campanulids</taxon>
        <taxon>Escalloniales</taxon>
        <taxon>Escalloniaceae</taxon>
        <taxon>Escallonia</taxon>
    </lineage>
</organism>
<keyword evidence="4" id="KW-1185">Reference proteome</keyword>
<evidence type="ECO:0000313" key="4">
    <source>
        <dbReference type="Proteomes" id="UP001187471"/>
    </source>
</evidence>
<dbReference type="Proteomes" id="UP001187471">
    <property type="component" value="Unassembled WGS sequence"/>
</dbReference>
<comment type="similarity">
    <text evidence="1">Belongs to the nucleobase:cation symporter-2 (NCS2) (TC 2.A.40) family.</text>
</comment>
<evidence type="ECO:0000256" key="2">
    <source>
        <dbReference type="SAM" id="Phobius"/>
    </source>
</evidence>
<gene>
    <name evidence="3" type="ORF">RJ640_024451</name>
</gene>
<feature type="transmembrane region" description="Helical" evidence="2">
    <location>
        <begin position="226"/>
        <end position="245"/>
    </location>
</feature>
<feature type="transmembrane region" description="Helical" evidence="2">
    <location>
        <begin position="189"/>
        <end position="206"/>
    </location>
</feature>
<dbReference type="EMBL" id="JAVXUO010001313">
    <property type="protein sequence ID" value="KAK2983455.1"/>
    <property type="molecule type" value="Genomic_DNA"/>
</dbReference>
<keyword evidence="2" id="KW-0472">Membrane</keyword>
<feature type="transmembrane region" description="Helical" evidence="2">
    <location>
        <begin position="156"/>
        <end position="177"/>
    </location>
</feature>
<reference evidence="3" key="1">
    <citation type="submission" date="2022-12" db="EMBL/GenBank/DDBJ databases">
        <title>Draft genome assemblies for two species of Escallonia (Escalloniales).</title>
        <authorList>
            <person name="Chanderbali A."/>
            <person name="Dervinis C."/>
            <person name="Anghel I."/>
            <person name="Soltis D."/>
            <person name="Soltis P."/>
            <person name="Zapata F."/>
        </authorList>
    </citation>
    <scope>NUCLEOTIDE SEQUENCE</scope>
    <source>
        <strain evidence="3">UCBG92.1500</strain>
        <tissue evidence="3">Leaf</tissue>
    </source>
</reference>
<protein>
    <submittedName>
        <fullName evidence="3">Uncharacterized protein</fullName>
    </submittedName>
</protein>
<dbReference type="PANTHER" id="PTHR11119">
    <property type="entry name" value="XANTHINE-URACIL / VITAMIN C PERMEASE FAMILY MEMBER"/>
    <property type="match status" value="1"/>
</dbReference>
<proteinExistence type="inferred from homology"/>
<keyword evidence="2" id="KW-0812">Transmembrane</keyword>
<evidence type="ECO:0000313" key="3">
    <source>
        <dbReference type="EMBL" id="KAK2983455.1"/>
    </source>
</evidence>
<evidence type="ECO:0000256" key="1">
    <source>
        <dbReference type="ARBA" id="ARBA00008821"/>
    </source>
</evidence>
<comment type="caution">
    <text evidence="3">The sequence shown here is derived from an EMBL/GenBank/DDBJ whole genome shotgun (WGS) entry which is preliminary data.</text>
</comment>
<sequence>MARHRCFPRGPDVAVTVMGSPDTYSSGGDGSRRGGSDDAYVVHVDPLVRLSHHKKVQASPCHSIRISMVLAIPNFLFVKEVMKLNSGDEGSLMKLFSARLRSSRSPRLPRSSSYPFLRKGPETMMTHDRLALKPQTAVKRENVGLLGSTRVGSRRVIQISAGFMIFFSILASVGLSFLQFTNMNSMRNLFIIGVSFYLGLSIPEYFREYTALHGPAHTNAGCFNDFLNTIFLSSPTVALIVAVFLDNTLEFKDSARDRGMPWWAKFRTFKGDSRNEDYVGKARFEIHEAIRQRTRFEGKQYFLAEKGKLMAIYLRRKVSKRHKFTGCEEIFLCHQIRIKTSQGMHP</sequence>
<dbReference type="AlphaFoldDB" id="A0AA88S712"/>
<keyword evidence="2" id="KW-1133">Transmembrane helix</keyword>